<dbReference type="EMBL" id="PYGB01000001">
    <property type="protein sequence ID" value="PSK88252.1"/>
    <property type="molecule type" value="Genomic_DNA"/>
</dbReference>
<gene>
    <name evidence="2" type="ORF">CLV79_10184</name>
    <name evidence="3" type="ORF">LOS8367_01002</name>
</gene>
<dbReference type="EMBL" id="FWFY01000002">
    <property type="protein sequence ID" value="SLN28002.1"/>
    <property type="molecule type" value="Genomic_DNA"/>
</dbReference>
<dbReference type="Proteomes" id="UP000240624">
    <property type="component" value="Unassembled WGS sequence"/>
</dbReference>
<keyword evidence="5" id="KW-1185">Reference proteome</keyword>
<dbReference type="Gene3D" id="3.30.160.150">
    <property type="entry name" value="Lipoprotein like domain"/>
    <property type="match status" value="1"/>
</dbReference>
<dbReference type="InterPro" id="IPR007485">
    <property type="entry name" value="LPS_assembly_LptE"/>
</dbReference>
<dbReference type="GO" id="GO:0043165">
    <property type="term" value="P:Gram-negative-bacterium-type cell outer membrane assembly"/>
    <property type="evidence" value="ECO:0007669"/>
    <property type="project" value="InterPro"/>
</dbReference>
<reference evidence="2 5" key="2">
    <citation type="submission" date="2018-03" db="EMBL/GenBank/DDBJ databases">
        <title>Genomic Encyclopedia of Archaeal and Bacterial Type Strains, Phase II (KMG-II): from individual species to whole genera.</title>
        <authorList>
            <person name="Goeker M."/>
        </authorList>
    </citation>
    <scope>NUCLEOTIDE SEQUENCE [LARGE SCALE GENOMIC DNA]</scope>
    <source>
        <strain evidence="2 5">DSM 29956</strain>
    </source>
</reference>
<feature type="chain" id="PRO_5044568157" evidence="1">
    <location>
        <begin position="27"/>
        <end position="162"/>
    </location>
</feature>
<name>A0A1X6YQU9_9RHOB</name>
<dbReference type="AlphaFoldDB" id="A0A1X6YQU9"/>
<evidence type="ECO:0000313" key="3">
    <source>
        <dbReference type="EMBL" id="SLN28002.1"/>
    </source>
</evidence>
<feature type="signal peptide" evidence="1">
    <location>
        <begin position="1"/>
        <end position="26"/>
    </location>
</feature>
<dbReference type="Proteomes" id="UP000193495">
    <property type="component" value="Unassembled WGS sequence"/>
</dbReference>
<organism evidence="3 4">
    <name type="scientific">Limimaricola soesokkakensis</name>
    <dbReference type="NCBI Taxonomy" id="1343159"/>
    <lineage>
        <taxon>Bacteria</taxon>
        <taxon>Pseudomonadati</taxon>
        <taxon>Pseudomonadota</taxon>
        <taxon>Alphaproteobacteria</taxon>
        <taxon>Rhodobacterales</taxon>
        <taxon>Paracoccaceae</taxon>
        <taxon>Limimaricola</taxon>
    </lineage>
</organism>
<dbReference type="OrthoDB" id="7629596at2"/>
<proteinExistence type="predicted"/>
<evidence type="ECO:0000256" key="1">
    <source>
        <dbReference type="SAM" id="SignalP"/>
    </source>
</evidence>
<keyword evidence="1" id="KW-0732">Signal</keyword>
<keyword evidence="2" id="KW-0449">Lipoprotein</keyword>
<sequence length="162" mass="17003">MWFSEPGRRALLLGALALGGCGFAPAYGPDNDAARLRGKVAVEAPASFPGYLLRARLLDRLGAPVEPLYELDVETSEEVEQAAISADGAVLRYRLLGRASYALRPVAGGPALAEGAVEEFAGYSATLGTVASDAAERDARERLAVLLADQIVTRLLVLPALP</sequence>
<reference evidence="3 4" key="1">
    <citation type="submission" date="2017-03" db="EMBL/GenBank/DDBJ databases">
        <authorList>
            <person name="Afonso C.L."/>
            <person name="Miller P.J."/>
            <person name="Scott M.A."/>
            <person name="Spackman E."/>
            <person name="Goraichik I."/>
            <person name="Dimitrov K.M."/>
            <person name="Suarez D.L."/>
            <person name="Swayne D.E."/>
        </authorList>
    </citation>
    <scope>NUCLEOTIDE SEQUENCE [LARGE SCALE GENOMIC DNA]</scope>
    <source>
        <strain evidence="3 4">CECT 8367</strain>
    </source>
</reference>
<evidence type="ECO:0000313" key="5">
    <source>
        <dbReference type="Proteomes" id="UP000240624"/>
    </source>
</evidence>
<dbReference type="GO" id="GO:0019867">
    <property type="term" value="C:outer membrane"/>
    <property type="evidence" value="ECO:0007669"/>
    <property type="project" value="InterPro"/>
</dbReference>
<dbReference type="Pfam" id="PF04390">
    <property type="entry name" value="LptE"/>
    <property type="match status" value="1"/>
</dbReference>
<evidence type="ECO:0000313" key="4">
    <source>
        <dbReference type="Proteomes" id="UP000193495"/>
    </source>
</evidence>
<protein>
    <submittedName>
        <fullName evidence="2">LPS-assembly lipoprotein</fullName>
    </submittedName>
</protein>
<evidence type="ECO:0000313" key="2">
    <source>
        <dbReference type="EMBL" id="PSK88252.1"/>
    </source>
</evidence>
<dbReference type="RefSeq" id="WP_085895364.1">
    <property type="nucleotide sequence ID" value="NZ_CAXPGX010000216.1"/>
</dbReference>
<accession>A0A1X6YQU9</accession>